<name>A0A0R0M1G2_9MICR</name>
<dbReference type="SUPFAM" id="SSF55550">
    <property type="entry name" value="SH2 domain"/>
    <property type="match status" value="1"/>
</dbReference>
<dbReference type="GO" id="GO:0003746">
    <property type="term" value="F:translation elongation factor activity"/>
    <property type="evidence" value="ECO:0007669"/>
    <property type="project" value="UniProtKB-KW"/>
</dbReference>
<feature type="region of interest" description="Disordered" evidence="1">
    <location>
        <begin position="20"/>
        <end position="40"/>
    </location>
</feature>
<comment type="caution">
    <text evidence="2">The sequence shown here is derived from an EMBL/GenBank/DDBJ whole genome shotgun (WGS) entry which is preliminary data.</text>
</comment>
<dbReference type="AlphaFoldDB" id="A0A0R0M1G2"/>
<accession>A0A0R0M1G2</accession>
<dbReference type="Gene3D" id="3.30.505.10">
    <property type="entry name" value="SH2 domain"/>
    <property type="match status" value="1"/>
</dbReference>
<proteinExistence type="predicted"/>
<dbReference type="InterPro" id="IPR036860">
    <property type="entry name" value="SH2_dom_sf"/>
</dbReference>
<reference evidence="2 3" key="1">
    <citation type="submission" date="2015-07" db="EMBL/GenBank/DDBJ databases">
        <title>The genome of Pseudoloma neurophilia, a relevant intracellular parasite of the zebrafish.</title>
        <authorList>
            <person name="Ndikumana S."/>
            <person name="Pelin A."/>
            <person name="Sanders J."/>
            <person name="Corradi N."/>
        </authorList>
    </citation>
    <scope>NUCLEOTIDE SEQUENCE [LARGE SCALE GENOMIC DNA]</scope>
    <source>
        <strain evidence="2 3">MK1</strain>
    </source>
</reference>
<evidence type="ECO:0000256" key="1">
    <source>
        <dbReference type="SAM" id="MobiDB-lite"/>
    </source>
</evidence>
<keyword evidence="3" id="KW-1185">Reference proteome</keyword>
<gene>
    <name evidence="2" type="ORF">M153_1000139097</name>
</gene>
<evidence type="ECO:0000313" key="2">
    <source>
        <dbReference type="EMBL" id="KRH95337.1"/>
    </source>
</evidence>
<protein>
    <submittedName>
        <fullName evidence="2">Transcription elongation factor SPT6</fullName>
    </submittedName>
</protein>
<dbReference type="OrthoDB" id="995477at2759"/>
<organism evidence="2 3">
    <name type="scientific">Pseudoloma neurophilia</name>
    <dbReference type="NCBI Taxonomy" id="146866"/>
    <lineage>
        <taxon>Eukaryota</taxon>
        <taxon>Fungi</taxon>
        <taxon>Fungi incertae sedis</taxon>
        <taxon>Microsporidia</taxon>
        <taxon>Pseudoloma</taxon>
    </lineage>
</organism>
<evidence type="ECO:0000313" key="3">
    <source>
        <dbReference type="Proteomes" id="UP000051530"/>
    </source>
</evidence>
<dbReference type="EMBL" id="LGUB01000001">
    <property type="protein sequence ID" value="KRH95337.1"/>
    <property type="molecule type" value="Genomic_DNA"/>
</dbReference>
<dbReference type="VEuPathDB" id="MicrosporidiaDB:M153_1000139097"/>
<sequence length="963" mass="112562">MASSEEEEIFKRQKRLTKQDDLGNLFTEPKPQYSESESDDYDEQALNLQDVFGTGHEYDYVYEEQEIEMEDVKPVKKVSYNFDYLDDFDLKKVFSKYLQQNKIYDTHTVSYFIQGLDLNFIALHCLDSDSKVYTYDSLVKMKAILYDFPSYYKLRATVVKNLENATRENDKKTGDSSIVDNIESLWGMKQFALYQQHSEEKSGFLLSCDDFADNIFYNDNIHINKEEIDEYVLREIIEGFKDGKITGDVEVVQYFILKIASHPFLIDFCQKINDPVQIKSTLFKLLSNMDYYEQNIDVKSQFFSLVIDKIIFTLEPKYNRFLVDPKSPYFSRTVDFILNTAVKQPNEHDFYFSITEKDFCLFCLIVDYCGNQVEHVMFPSKELNKFESLIAEYSPSIVFCTAESNNFKFTYARILEMVETYSNYNDSNNRNTIKCMLIDPIVNDAMLINNERFEIKPSPFIRLEKAEIIKTLNMLLHIVRRAIYPEIEILYALSKSIIPQFCEYKIPKNEALVNKIQILEIIKAAAIFAMSIVGFDVNYFSKCNRMREIVPQFIKCFDKKSLHMLSDIGWLSNLETIKDTGLDVTYSPNTDYSDLSAQEAYQREVFFRLTKTYTGADIRVDQVVYYNLTTFLRLIPEIFNIKDARSPLDALLTHPINYHTTKMICCSSESRNELPDNETINKIIKKCLQDPTFIERLRINETTRSTIIAHCVNLYFKRSVFEGLDDENVFEMFNRGYELGKVYDGVVVKSTDDFIIVSIKDSASTKEWSVFIRQERPYDEQNQNEFLKQKHFANDQVKVKITELNVLGLSFRGEIISENNFFLRSHPLFYDCTASQAETILKTKREALLLRKSSTGEHGVIVFNLNNDIFVHYKVQPYNGKVLFNNIIYENVDQIICNFFRVLVKHQAIIESDKSVTIRYISNKPGFFEASKNGQNVVVWLGDSLRVSKKTFYDWEDLKNECL</sequence>
<dbReference type="Proteomes" id="UP000051530">
    <property type="component" value="Unassembled WGS sequence"/>
</dbReference>
<keyword evidence="2" id="KW-0648">Protein biosynthesis</keyword>
<keyword evidence="2" id="KW-0251">Elongation factor</keyword>